<dbReference type="Pfam" id="PF00550">
    <property type="entry name" value="PP-binding"/>
    <property type="match status" value="1"/>
</dbReference>
<dbReference type="InterPro" id="IPR042099">
    <property type="entry name" value="ANL_N_sf"/>
</dbReference>
<gene>
    <name evidence="5" type="ORF">J8N05_20400</name>
</gene>
<dbReference type="Gene3D" id="3.40.50.12780">
    <property type="entry name" value="N-terminal domain of ligase-like"/>
    <property type="match status" value="1"/>
</dbReference>
<dbReference type="InterPro" id="IPR000873">
    <property type="entry name" value="AMP-dep_synth/lig_dom"/>
</dbReference>
<name>A0A940XVR5_9ACTN</name>
<dbReference type="AlphaFoldDB" id="A0A940XVR5"/>
<dbReference type="NCBIfam" id="TIGR01733">
    <property type="entry name" value="AA-adenyl-dom"/>
    <property type="match status" value="1"/>
</dbReference>
<dbReference type="SUPFAM" id="SSF56801">
    <property type="entry name" value="Acetyl-CoA synthetase-like"/>
    <property type="match status" value="1"/>
</dbReference>
<dbReference type="Pfam" id="PF00501">
    <property type="entry name" value="AMP-binding"/>
    <property type="match status" value="1"/>
</dbReference>
<accession>A0A940XVR5</accession>
<comment type="cofactor">
    <cofactor evidence="1">
        <name>pantetheine 4'-phosphate</name>
        <dbReference type="ChEBI" id="CHEBI:47942"/>
    </cofactor>
</comment>
<dbReference type="GO" id="GO:0005737">
    <property type="term" value="C:cytoplasm"/>
    <property type="evidence" value="ECO:0007669"/>
    <property type="project" value="TreeGrafter"/>
</dbReference>
<evidence type="ECO:0000259" key="4">
    <source>
        <dbReference type="PROSITE" id="PS50075"/>
    </source>
</evidence>
<dbReference type="GO" id="GO:0043041">
    <property type="term" value="P:amino acid activation for nonribosomal peptide biosynthetic process"/>
    <property type="evidence" value="ECO:0007669"/>
    <property type="project" value="TreeGrafter"/>
</dbReference>
<dbReference type="InterPro" id="IPR020845">
    <property type="entry name" value="AMP-binding_CS"/>
</dbReference>
<dbReference type="Proteomes" id="UP000677413">
    <property type="component" value="Unassembled WGS sequence"/>
</dbReference>
<dbReference type="GO" id="GO:0044550">
    <property type="term" value="P:secondary metabolite biosynthetic process"/>
    <property type="evidence" value="ECO:0007669"/>
    <property type="project" value="TreeGrafter"/>
</dbReference>
<dbReference type="PANTHER" id="PTHR45527">
    <property type="entry name" value="NONRIBOSOMAL PEPTIDE SYNTHETASE"/>
    <property type="match status" value="1"/>
</dbReference>
<dbReference type="EMBL" id="JAGPYQ010000001">
    <property type="protein sequence ID" value="MBQ0850538.1"/>
    <property type="molecule type" value="Genomic_DNA"/>
</dbReference>
<keyword evidence="2" id="KW-0596">Phosphopantetheine</keyword>
<protein>
    <submittedName>
        <fullName evidence="5">Non-ribosomal peptide synthetase</fullName>
    </submittedName>
</protein>
<dbReference type="CDD" id="cd05930">
    <property type="entry name" value="A_NRPS"/>
    <property type="match status" value="1"/>
</dbReference>
<dbReference type="InterPro" id="IPR010071">
    <property type="entry name" value="AA_adenyl_dom"/>
</dbReference>
<dbReference type="GO" id="GO:0017000">
    <property type="term" value="P:antibiotic biosynthetic process"/>
    <property type="evidence" value="ECO:0007669"/>
    <property type="project" value="UniProtKB-ARBA"/>
</dbReference>
<dbReference type="InterPro" id="IPR036736">
    <property type="entry name" value="ACP-like_sf"/>
</dbReference>
<dbReference type="Gene3D" id="3.30.300.30">
    <property type="match status" value="1"/>
</dbReference>
<evidence type="ECO:0000313" key="6">
    <source>
        <dbReference type="Proteomes" id="UP000677413"/>
    </source>
</evidence>
<reference evidence="5 6" key="1">
    <citation type="submission" date="2021-04" db="EMBL/GenBank/DDBJ databases">
        <authorList>
            <person name="Tang X."/>
            <person name="Zhou X."/>
            <person name="Chen X."/>
            <person name="Cernava T."/>
            <person name="Zhang C."/>
        </authorList>
    </citation>
    <scope>NUCLEOTIDE SEQUENCE [LARGE SCALE GENOMIC DNA]</scope>
    <source>
        <strain evidence="5 6">BH-SS-21</strain>
    </source>
</reference>
<dbReference type="FunFam" id="1.10.1200.10:FF:000005">
    <property type="entry name" value="Nonribosomal peptide synthetase 1"/>
    <property type="match status" value="1"/>
</dbReference>
<dbReference type="PANTHER" id="PTHR45527:SF1">
    <property type="entry name" value="FATTY ACID SYNTHASE"/>
    <property type="match status" value="1"/>
</dbReference>
<dbReference type="GO" id="GO:0031177">
    <property type="term" value="F:phosphopantetheine binding"/>
    <property type="evidence" value="ECO:0007669"/>
    <property type="project" value="InterPro"/>
</dbReference>
<organism evidence="5 6">
    <name type="scientific">Streptomyces liliiviolaceus</name>
    <dbReference type="NCBI Taxonomy" id="2823109"/>
    <lineage>
        <taxon>Bacteria</taxon>
        <taxon>Bacillati</taxon>
        <taxon>Actinomycetota</taxon>
        <taxon>Actinomycetes</taxon>
        <taxon>Kitasatosporales</taxon>
        <taxon>Streptomycetaceae</taxon>
        <taxon>Streptomyces</taxon>
    </lineage>
</organism>
<feature type="domain" description="Carrier" evidence="4">
    <location>
        <begin position="492"/>
        <end position="567"/>
    </location>
</feature>
<evidence type="ECO:0000256" key="3">
    <source>
        <dbReference type="ARBA" id="ARBA00022553"/>
    </source>
</evidence>
<comment type="caution">
    <text evidence="5">The sequence shown here is derived from an EMBL/GenBank/DDBJ whole genome shotgun (WGS) entry which is preliminary data.</text>
</comment>
<dbReference type="RefSeq" id="WP_210884767.1">
    <property type="nucleotide sequence ID" value="NZ_JAGPYQ010000001.1"/>
</dbReference>
<dbReference type="InterPro" id="IPR020806">
    <property type="entry name" value="PKS_PP-bd"/>
</dbReference>
<dbReference type="Gene3D" id="1.10.1200.10">
    <property type="entry name" value="ACP-like"/>
    <property type="match status" value="1"/>
</dbReference>
<evidence type="ECO:0000256" key="1">
    <source>
        <dbReference type="ARBA" id="ARBA00001957"/>
    </source>
</evidence>
<dbReference type="InterPro" id="IPR006162">
    <property type="entry name" value="Ppantetheine_attach_site"/>
</dbReference>
<dbReference type="InterPro" id="IPR045851">
    <property type="entry name" value="AMP-bd_C_sf"/>
</dbReference>
<dbReference type="PROSITE" id="PS00455">
    <property type="entry name" value="AMP_BINDING"/>
    <property type="match status" value="1"/>
</dbReference>
<evidence type="ECO:0000313" key="5">
    <source>
        <dbReference type="EMBL" id="MBQ0850538.1"/>
    </source>
</evidence>
<dbReference type="PROSITE" id="PS50075">
    <property type="entry name" value="CARRIER"/>
    <property type="match status" value="1"/>
</dbReference>
<dbReference type="SUPFAM" id="SSF47336">
    <property type="entry name" value="ACP-like"/>
    <property type="match status" value="1"/>
</dbReference>
<sequence>MTDRQHATGDDPLARFLRAATATPDRPAVRFRGAGVTFAQLADRVTALAGALHERGVRRGDHVGVCLERGVDLVTALLAAWSAGAAYVPIDPRHPDERIAFLIRDCGPRLVVAADDRPTRLADVETIAPAAVGPATPPVPVTPADAAYVIYTSGSTGVPKGVVATRGGVASLLHRLEAVGAYPDEHRVVGWNASASFDASVQQWARICRGDTIVVLDEEERRDPARFGAALAAYGITDVDATPSHWEAVEPGITSPSLRLFLGGEPVSPALWRRLAEAGRQGRIEAYNLYGPTECTVDSTIAPIEGDEPHIGPPLPDVEAHVLDDRLAKVPVGVTGELYLAGPAVARGYVDRPGLTAERFVADPFAGGEGRMYRTGDEVRWRADGALEFVGRADRQVKVRGFRIEPGEIEAAVAAYREGCAAVVVPRADDLVAYYVGDIDLDALHAHLAARLPAHLVPARMVPIAAFPLTVNGKIDLAGLPDPDAGRTDGRQPEGKYEELVADVWADVLGRDRVFADDDFFALGAHSLMAIRVVARVKKELDTALSIRDVYRRPLLRDFAEFVRATHVGAAATAER</sequence>
<dbReference type="PROSITE" id="PS00012">
    <property type="entry name" value="PHOSPHOPANTETHEINE"/>
    <property type="match status" value="1"/>
</dbReference>
<dbReference type="SMART" id="SM00823">
    <property type="entry name" value="PKS_PP"/>
    <property type="match status" value="1"/>
</dbReference>
<evidence type="ECO:0000256" key="2">
    <source>
        <dbReference type="ARBA" id="ARBA00022450"/>
    </source>
</evidence>
<keyword evidence="3" id="KW-0597">Phosphoprotein</keyword>
<keyword evidence="6" id="KW-1185">Reference proteome</keyword>
<dbReference type="InterPro" id="IPR009081">
    <property type="entry name" value="PP-bd_ACP"/>
</dbReference>
<proteinExistence type="predicted"/>
<dbReference type="FunFam" id="2.30.38.10:FF:000001">
    <property type="entry name" value="Non-ribosomal peptide synthetase PvdI"/>
    <property type="match status" value="1"/>
</dbReference>